<dbReference type="InterPro" id="IPR036661">
    <property type="entry name" value="Luciferase-like_sf"/>
</dbReference>
<organism evidence="1 2">
    <name type="scientific">Kouleothrix aurantiaca</name>
    <dbReference type="NCBI Taxonomy" id="186479"/>
    <lineage>
        <taxon>Bacteria</taxon>
        <taxon>Bacillati</taxon>
        <taxon>Chloroflexota</taxon>
        <taxon>Chloroflexia</taxon>
        <taxon>Chloroflexales</taxon>
        <taxon>Roseiflexineae</taxon>
        <taxon>Roseiflexaceae</taxon>
        <taxon>Kouleothrix</taxon>
    </lineage>
</organism>
<evidence type="ECO:0008006" key="3">
    <source>
        <dbReference type="Google" id="ProtNLM"/>
    </source>
</evidence>
<dbReference type="GO" id="GO:0016705">
    <property type="term" value="F:oxidoreductase activity, acting on paired donors, with incorporation or reduction of molecular oxygen"/>
    <property type="evidence" value="ECO:0007669"/>
    <property type="project" value="InterPro"/>
</dbReference>
<gene>
    <name evidence="1" type="ORF">SE17_10570</name>
</gene>
<protein>
    <recommendedName>
        <fullName evidence="3">LLM class flavin-dependent oxidoreductase</fullName>
    </recommendedName>
</protein>
<proteinExistence type="predicted"/>
<sequence length="103" mass="11287">EVLRGHCDALGRDIGEITISTGLDVHLLNDGEDPAKAGDWAKDVISAEQYQRQFRIGTADQITEKIQAAVDAGANYIIVYMPGLAYDTSMLTRFAETVIPRFS</sequence>
<feature type="non-terminal residue" evidence="1">
    <location>
        <position position="1"/>
    </location>
</feature>
<comment type="caution">
    <text evidence="1">The sequence shown here is derived from an EMBL/GenBank/DDBJ whole genome shotgun (WGS) entry which is preliminary data.</text>
</comment>
<evidence type="ECO:0000313" key="2">
    <source>
        <dbReference type="Proteomes" id="UP000050509"/>
    </source>
</evidence>
<reference evidence="1 2" key="1">
    <citation type="submission" date="2015-09" db="EMBL/GenBank/DDBJ databases">
        <title>Draft genome sequence of Kouleothrix aurantiaca JCM 19913.</title>
        <authorList>
            <person name="Hemp J."/>
        </authorList>
    </citation>
    <scope>NUCLEOTIDE SEQUENCE [LARGE SCALE GENOMIC DNA]</scope>
    <source>
        <strain evidence="1 2">COM-B</strain>
    </source>
</reference>
<evidence type="ECO:0000313" key="1">
    <source>
        <dbReference type="EMBL" id="KPV53279.1"/>
    </source>
</evidence>
<accession>A0A0P9HEV0</accession>
<dbReference type="SUPFAM" id="SSF51679">
    <property type="entry name" value="Bacterial luciferase-like"/>
    <property type="match status" value="1"/>
</dbReference>
<dbReference type="Gene3D" id="3.20.20.30">
    <property type="entry name" value="Luciferase-like domain"/>
    <property type="match status" value="1"/>
</dbReference>
<dbReference type="EMBL" id="LJCR01000295">
    <property type="protein sequence ID" value="KPV53279.1"/>
    <property type="molecule type" value="Genomic_DNA"/>
</dbReference>
<name>A0A0P9HEV0_9CHLR</name>
<dbReference type="AlphaFoldDB" id="A0A0P9HEV0"/>
<keyword evidence="2" id="KW-1185">Reference proteome</keyword>
<dbReference type="Proteomes" id="UP000050509">
    <property type="component" value="Unassembled WGS sequence"/>
</dbReference>